<feature type="transmembrane region" description="Helical" evidence="22">
    <location>
        <begin position="270"/>
        <end position="288"/>
    </location>
</feature>
<evidence type="ECO:0000256" key="3">
    <source>
        <dbReference type="ARBA" id="ARBA00022448"/>
    </source>
</evidence>
<dbReference type="NCBIfam" id="TIGR00813">
    <property type="entry name" value="sss"/>
    <property type="match status" value="1"/>
</dbReference>
<comment type="subunit">
    <text evidence="17">Forms a heterodimer (via TM13) with PDZK1IP1 (via N-terminal transmembrane helix); this interaction enhances SLC5A2 transporter activity.</text>
</comment>
<dbReference type="PROSITE" id="PS00456">
    <property type="entry name" value="NA_SOLUT_SYMP_1"/>
    <property type="match status" value="1"/>
</dbReference>
<feature type="transmembrane region" description="Helical" evidence="22">
    <location>
        <begin position="522"/>
        <end position="545"/>
    </location>
</feature>
<keyword evidence="6" id="KW-0479">Metal-binding</keyword>
<evidence type="ECO:0000256" key="1">
    <source>
        <dbReference type="ARBA" id="ARBA00004424"/>
    </source>
</evidence>
<dbReference type="Gene3D" id="1.20.1730.10">
    <property type="entry name" value="Sodium/glucose cotransporter"/>
    <property type="match status" value="1"/>
</dbReference>
<evidence type="ECO:0000256" key="17">
    <source>
        <dbReference type="ARBA" id="ARBA00063331"/>
    </source>
</evidence>
<dbReference type="Proteomes" id="UP000005225">
    <property type="component" value="Unassembled WGS sequence"/>
</dbReference>
<dbReference type="EMBL" id="AAQR03183710">
    <property type="status" value="NOT_ANNOTATED_CDS"/>
    <property type="molecule type" value="Genomic_DNA"/>
</dbReference>
<evidence type="ECO:0000256" key="18">
    <source>
        <dbReference type="ARBA" id="ARBA00072719"/>
    </source>
</evidence>
<feature type="transmembrane region" description="Helical" evidence="22">
    <location>
        <begin position="377"/>
        <end position="403"/>
    </location>
</feature>
<keyword evidence="14" id="KW-0739">Sodium transport</keyword>
<evidence type="ECO:0000256" key="8">
    <source>
        <dbReference type="ARBA" id="ARBA00022989"/>
    </source>
</evidence>
<sequence length="657" mass="73299">MDCIGYGMALNWSTVGLGVHSAPDSLVFALYLLLVLSVGLWAILTSNRGTVTDFFLAGQNLAWWLVGLSLFSANTGSGHLIGLAGIGASSGIAIGVLEWNAAVLLFTLGWIFAPIYLKAEVVTVSEYFRKRFGTCRIEIFFSVLCLFLYIFNRISLEVCSYAMFMRMVWGMDIYLIILVLLIVAGFYTITGGLTAVVYTSVLHVGIMLLGSVLLMVYAFNEVGGFEGLLEKYVQAIPSTISEGNWTAKPECYFPRPDAFHIIRDPTTGDFPWPGLLFGLSILSLYNWCADQIFVQRCLAGRNMSNVKGGCLLCGYLKLLPLFYIVMPGMISRILYPDKVACIVPSECQKHCGTKTGCSPIAYPMLVIELLPTGLRGLLLSSFCASFMSSLTSVFNGASALFTLNIYTTMRPMATEKELMVTGRFFVIILLVVTIACVPIMQWTQSEKFFKYTLAVRSYVEPPMAAVFLLAMFCKRVNEQGAFWGLIFGITIGFIRLVAELVYSPWSCMEKNKCPAVICGLHYLHFAMVLFLISLVSMLGISLLTAPIPEKHLYRLCWSLRNSQEERIDLDTEKQVNRLPRGLSEPDILKETQSCPWKTWDLFCGLKPQPSPKLAPATETTESRKWRDTSERPFGKCFVNICAIVLLMFVILSHIYYI</sequence>
<evidence type="ECO:0000256" key="22">
    <source>
        <dbReference type="SAM" id="Phobius"/>
    </source>
</evidence>
<dbReference type="HOGENOM" id="CLU_018808_9_2_1"/>
<dbReference type="EMBL" id="AAQR03183707">
    <property type="status" value="NOT_ANNOTATED_CDS"/>
    <property type="molecule type" value="Genomic_DNA"/>
</dbReference>
<dbReference type="InterPro" id="IPR001734">
    <property type="entry name" value="Na/solute_symporter"/>
</dbReference>
<evidence type="ECO:0000313" key="23">
    <source>
        <dbReference type="Ensembl" id="ENSOGAP00000021039.1"/>
    </source>
</evidence>
<comment type="similarity">
    <text evidence="2 21">Belongs to the sodium:solute symporter (SSF) (TC 2.A.21) family.</text>
</comment>
<dbReference type="GeneTree" id="ENSGT00940000163531"/>
<evidence type="ECO:0000256" key="9">
    <source>
        <dbReference type="ARBA" id="ARBA00023053"/>
    </source>
</evidence>
<dbReference type="FunFam" id="1.20.1730.10:FF:000010">
    <property type="entry name" value="Solute carrier family 5 member 2"/>
    <property type="match status" value="1"/>
</dbReference>
<dbReference type="EMBL" id="AAQR03183708">
    <property type="status" value="NOT_ANNOTATED_CDS"/>
    <property type="molecule type" value="Genomic_DNA"/>
</dbReference>
<reference evidence="23" key="3">
    <citation type="submission" date="2025-09" db="UniProtKB">
        <authorList>
            <consortium name="Ensembl"/>
        </authorList>
    </citation>
    <scope>IDENTIFICATION</scope>
</reference>
<evidence type="ECO:0000256" key="15">
    <source>
        <dbReference type="ARBA" id="ARBA00050129"/>
    </source>
</evidence>
<evidence type="ECO:0000313" key="24">
    <source>
        <dbReference type="Proteomes" id="UP000005225"/>
    </source>
</evidence>
<feature type="transmembrane region" description="Helical" evidence="22">
    <location>
        <begin position="26"/>
        <end position="44"/>
    </location>
</feature>
<reference evidence="24" key="1">
    <citation type="submission" date="2011-03" db="EMBL/GenBank/DDBJ databases">
        <title>Version 3 of the genome sequence of Otolemur garnettii (Bushbaby).</title>
        <authorList>
            <consortium name="The Broad Institute Genome Sequencing Platform"/>
            <person name="Di Palma F."/>
            <person name="Johnson J."/>
            <person name="Lander E.S."/>
            <person name="Lindblad-Toh K."/>
            <person name="Jaffe D.B."/>
            <person name="Gnerre S."/>
            <person name="MacCallum I."/>
            <person name="Przybylski D."/>
            <person name="Ribeiro F.J."/>
            <person name="Burton J.N."/>
            <person name="Walker B.J."/>
            <person name="Sharpe T."/>
            <person name="Hall G."/>
        </authorList>
    </citation>
    <scope>NUCLEOTIDE SEQUENCE [LARGE SCALE GENOMIC DNA]</scope>
</reference>
<proteinExistence type="inferred from homology"/>
<dbReference type="Pfam" id="PF00474">
    <property type="entry name" value="SSF"/>
    <property type="match status" value="1"/>
</dbReference>
<keyword evidence="8 22" id="KW-1133">Transmembrane helix</keyword>
<feature type="transmembrane region" description="Helical" evidence="22">
    <location>
        <begin position="636"/>
        <end position="656"/>
    </location>
</feature>
<comment type="subcellular location">
    <subcellularLocation>
        <location evidence="1">Apical cell membrane</location>
        <topology evidence="1">Multi-pass membrane protein</topology>
    </subcellularLocation>
</comment>
<evidence type="ECO:0000256" key="6">
    <source>
        <dbReference type="ARBA" id="ARBA00022723"/>
    </source>
</evidence>
<dbReference type="EMBL" id="AAQR03183709">
    <property type="status" value="NOT_ANNOTATED_CDS"/>
    <property type="molecule type" value="Genomic_DNA"/>
</dbReference>
<keyword evidence="5 22" id="KW-0812">Transmembrane</keyword>
<dbReference type="GO" id="GO:0046872">
    <property type="term" value="F:metal ion binding"/>
    <property type="evidence" value="ECO:0007669"/>
    <property type="project" value="UniProtKB-KW"/>
</dbReference>
<dbReference type="InterPro" id="IPR038377">
    <property type="entry name" value="Na/Glc_symporter_sf"/>
</dbReference>
<feature type="transmembrane region" description="Helical" evidence="22">
    <location>
        <begin position="455"/>
        <end position="473"/>
    </location>
</feature>
<evidence type="ECO:0000256" key="13">
    <source>
        <dbReference type="ARBA" id="ARBA00023180"/>
    </source>
</evidence>
<evidence type="ECO:0000256" key="7">
    <source>
        <dbReference type="ARBA" id="ARBA00022847"/>
    </source>
</evidence>
<dbReference type="STRING" id="30611.ENSOGAP00000021039"/>
<evidence type="ECO:0000256" key="2">
    <source>
        <dbReference type="ARBA" id="ARBA00006434"/>
    </source>
</evidence>
<feature type="transmembrane region" description="Helical" evidence="22">
    <location>
        <begin position="51"/>
        <end position="72"/>
    </location>
</feature>
<comment type="catalytic activity">
    <reaction evidence="15">
        <text>D-glucose(out) + Na(+)(out) = D-glucose(in) + Na(+)(in)</text>
        <dbReference type="Rhea" id="RHEA:70571"/>
        <dbReference type="ChEBI" id="CHEBI:4167"/>
        <dbReference type="ChEBI" id="CHEBI:29101"/>
    </reaction>
    <physiologicalReaction direction="left-to-right" evidence="15">
        <dbReference type="Rhea" id="RHEA:70572"/>
    </physiologicalReaction>
</comment>
<dbReference type="EMBL" id="AAQR03183704">
    <property type="status" value="NOT_ANNOTATED_CDS"/>
    <property type="molecule type" value="Genomic_DNA"/>
</dbReference>
<comment type="function">
    <text evidence="16">Electrogenic Na(+)-coupled sugar symporter that actively transports D-glucose at the plasma membrane, with a Na(+) to sugar coupling ratio of 1:1. Transporter activity is driven by a transmembrane Na(+) electrochemical gradient set by the Na(+)/K(+) pump. Unlike SLC5A1/SGLT1, requires the auxiliary protein PDZK1IP1/MAP17 for full transporter activity. Has a primary role in D-glucose reabsorption from glomerular filtrate across the brush border of the early proximal tubules of the kidney.</text>
</comment>
<feature type="transmembrane region" description="Helical" evidence="22">
    <location>
        <begin position="92"/>
        <end position="117"/>
    </location>
</feature>
<evidence type="ECO:0000256" key="14">
    <source>
        <dbReference type="ARBA" id="ARBA00023201"/>
    </source>
</evidence>
<feature type="transmembrane region" description="Helical" evidence="22">
    <location>
        <begin position="196"/>
        <end position="219"/>
    </location>
</feature>
<protein>
    <recommendedName>
        <fullName evidence="18">Sodium/glucose cotransporter 2</fullName>
    </recommendedName>
    <alternativeName>
        <fullName evidence="20">Low affinity sodium-glucose cotransporter</fullName>
    </alternativeName>
    <alternativeName>
        <fullName evidence="19">Solute carrier family 5 member 2</fullName>
    </alternativeName>
</protein>
<keyword evidence="9" id="KW-0915">Sodium</keyword>
<evidence type="ECO:0000256" key="10">
    <source>
        <dbReference type="ARBA" id="ARBA00023065"/>
    </source>
</evidence>
<feature type="transmembrane region" description="Helical" evidence="22">
    <location>
        <begin position="480"/>
        <end position="502"/>
    </location>
</feature>
<feature type="transmembrane region" description="Helical" evidence="22">
    <location>
        <begin position="137"/>
        <end position="156"/>
    </location>
</feature>
<keyword evidence="7" id="KW-0769">Symport</keyword>
<feature type="transmembrane region" description="Helical" evidence="22">
    <location>
        <begin position="309"/>
        <end position="330"/>
    </location>
</feature>
<evidence type="ECO:0000256" key="11">
    <source>
        <dbReference type="ARBA" id="ARBA00023136"/>
    </source>
</evidence>
<reference evidence="23" key="2">
    <citation type="submission" date="2025-08" db="UniProtKB">
        <authorList>
            <consortium name="Ensembl"/>
        </authorList>
    </citation>
    <scope>IDENTIFICATION</scope>
</reference>
<keyword evidence="10" id="KW-0406">Ion transport</keyword>
<dbReference type="PANTHER" id="PTHR11819:SF110">
    <property type="entry name" value="GENE 5134-RELATED"/>
    <property type="match status" value="1"/>
</dbReference>
<evidence type="ECO:0000256" key="5">
    <source>
        <dbReference type="ARBA" id="ARBA00022692"/>
    </source>
</evidence>
<dbReference type="GO" id="GO:0016324">
    <property type="term" value="C:apical plasma membrane"/>
    <property type="evidence" value="ECO:0007669"/>
    <property type="project" value="UniProtKB-SubCell"/>
</dbReference>
<dbReference type="EMBL" id="AAQR03183705">
    <property type="status" value="NOT_ANNOTATED_CDS"/>
    <property type="molecule type" value="Genomic_DNA"/>
</dbReference>
<keyword evidence="12" id="KW-1015">Disulfide bond</keyword>
<feature type="transmembrane region" description="Helical" evidence="22">
    <location>
        <begin position="168"/>
        <end position="189"/>
    </location>
</feature>
<evidence type="ECO:0000256" key="21">
    <source>
        <dbReference type="RuleBase" id="RU362091"/>
    </source>
</evidence>
<feature type="transmembrane region" description="Helical" evidence="22">
    <location>
        <begin position="424"/>
        <end position="443"/>
    </location>
</feature>
<keyword evidence="24" id="KW-1185">Reference proteome</keyword>
<keyword evidence="3" id="KW-0813">Transport</keyword>
<dbReference type="GO" id="GO:1904659">
    <property type="term" value="P:D-glucose transmembrane transport"/>
    <property type="evidence" value="ECO:0007669"/>
    <property type="project" value="UniProtKB-ARBA"/>
</dbReference>
<accession>H0XY46</accession>
<evidence type="ECO:0000256" key="20">
    <source>
        <dbReference type="ARBA" id="ARBA00081561"/>
    </source>
</evidence>
<dbReference type="PANTHER" id="PTHR11819">
    <property type="entry name" value="SOLUTE CARRIER FAMILY 5"/>
    <property type="match status" value="1"/>
</dbReference>
<keyword evidence="11 22" id="KW-0472">Membrane</keyword>
<keyword evidence="4" id="KW-1003">Cell membrane</keyword>
<dbReference type="eggNOG" id="KOG2349">
    <property type="taxonomic scope" value="Eukaryota"/>
</dbReference>
<organism evidence="23 24">
    <name type="scientific">Otolemur garnettii</name>
    <name type="common">Small-eared galago</name>
    <name type="synonym">Garnett's greater bushbaby</name>
    <dbReference type="NCBI Taxonomy" id="30611"/>
    <lineage>
        <taxon>Eukaryota</taxon>
        <taxon>Metazoa</taxon>
        <taxon>Chordata</taxon>
        <taxon>Craniata</taxon>
        <taxon>Vertebrata</taxon>
        <taxon>Euteleostomi</taxon>
        <taxon>Mammalia</taxon>
        <taxon>Eutheria</taxon>
        <taxon>Euarchontoglires</taxon>
        <taxon>Primates</taxon>
        <taxon>Strepsirrhini</taxon>
        <taxon>Lorisiformes</taxon>
        <taxon>Galagidae</taxon>
        <taxon>Otolemur</taxon>
    </lineage>
</organism>
<evidence type="ECO:0000256" key="16">
    <source>
        <dbReference type="ARBA" id="ARBA00059702"/>
    </source>
</evidence>
<dbReference type="PROSITE" id="PS50283">
    <property type="entry name" value="NA_SOLUT_SYMP_3"/>
    <property type="match status" value="1"/>
</dbReference>
<evidence type="ECO:0000256" key="4">
    <source>
        <dbReference type="ARBA" id="ARBA00022475"/>
    </source>
</evidence>
<keyword evidence="13" id="KW-0325">Glycoprotein</keyword>
<dbReference type="InterPro" id="IPR018212">
    <property type="entry name" value="Na/solute_symporter_CS"/>
</dbReference>
<dbReference type="EMBL" id="AAQR03183706">
    <property type="status" value="NOT_ANNOTATED_CDS"/>
    <property type="molecule type" value="Genomic_DNA"/>
</dbReference>
<name>H0XY46_OTOGA</name>
<dbReference type="InParanoid" id="H0XY46"/>
<dbReference type="OMA" id="CLAGKNM"/>
<dbReference type="AlphaFoldDB" id="H0XY46"/>
<evidence type="ECO:0000256" key="19">
    <source>
        <dbReference type="ARBA" id="ARBA00078596"/>
    </source>
</evidence>
<dbReference type="Ensembl" id="ENSOGAT00000028642.1">
    <property type="protein sequence ID" value="ENSOGAP00000021039.1"/>
    <property type="gene ID" value="ENSOGAG00000025279.1"/>
</dbReference>
<evidence type="ECO:0000256" key="12">
    <source>
        <dbReference type="ARBA" id="ARBA00023157"/>
    </source>
</evidence>
<dbReference type="GO" id="GO:0005412">
    <property type="term" value="F:D-glucose:sodium symporter activity"/>
    <property type="evidence" value="ECO:0007669"/>
    <property type="project" value="TreeGrafter"/>
</dbReference>